<reference evidence="1 2" key="1">
    <citation type="submission" date="2021-01" db="EMBL/GenBank/DDBJ databases">
        <title>Identification of strong promoters based on the transcriptome of Brevibacillus choshinensis.</title>
        <authorList>
            <person name="Yao D."/>
            <person name="Zhang K."/>
            <person name="Wu J."/>
        </authorList>
    </citation>
    <scope>NUCLEOTIDE SEQUENCE [LARGE SCALE GENOMIC DNA]</scope>
    <source>
        <strain evidence="1 2">HPD31-SP3</strain>
    </source>
</reference>
<dbReference type="Proteomes" id="UP000596248">
    <property type="component" value="Chromosome"/>
</dbReference>
<dbReference type="Pfam" id="PF04294">
    <property type="entry name" value="VanW"/>
    <property type="match status" value="1"/>
</dbReference>
<keyword evidence="2" id="KW-1185">Reference proteome</keyword>
<name>A0ABX7FXN8_BRECH</name>
<protein>
    <submittedName>
        <fullName evidence="1">VanW family protein</fullName>
    </submittedName>
</protein>
<sequence length="191" mass="20884">MLIAAVAPVTPVFANTPTDQANPLSPEEIREKYVDKMDLKSEDVLGFYYTTMKGSSDARVHNIKKAAKRLNGEMLDPHETFSYNQTVGNSNLADEGWRQAGVIVGGQLVDGYGGGICQVSSTLFNAVTDAKMTVTERHSHSKRVGYVPVGMDATVAYGFMDLQFVNPFDFQVKIKAKVYDGDKVVIAIVRA</sequence>
<evidence type="ECO:0000313" key="2">
    <source>
        <dbReference type="Proteomes" id="UP000596248"/>
    </source>
</evidence>
<accession>A0ABX7FXN8</accession>
<gene>
    <name evidence="1" type="ORF">JNE38_13345</name>
</gene>
<dbReference type="InterPro" id="IPR052913">
    <property type="entry name" value="Glycopeptide_resist_protein"/>
</dbReference>
<proteinExistence type="predicted"/>
<organism evidence="1 2">
    <name type="scientific">Brevibacillus choshinensis</name>
    <dbReference type="NCBI Taxonomy" id="54911"/>
    <lineage>
        <taxon>Bacteria</taxon>
        <taxon>Bacillati</taxon>
        <taxon>Bacillota</taxon>
        <taxon>Bacilli</taxon>
        <taxon>Bacillales</taxon>
        <taxon>Paenibacillaceae</taxon>
        <taxon>Brevibacillus</taxon>
    </lineage>
</organism>
<dbReference type="InterPro" id="IPR007391">
    <property type="entry name" value="Vancomycin_resist_VanW"/>
</dbReference>
<dbReference type="PANTHER" id="PTHR35788:SF1">
    <property type="entry name" value="EXPORTED PROTEIN"/>
    <property type="match status" value="1"/>
</dbReference>
<dbReference type="PANTHER" id="PTHR35788">
    <property type="entry name" value="EXPORTED PROTEIN-RELATED"/>
    <property type="match status" value="1"/>
</dbReference>
<evidence type="ECO:0000313" key="1">
    <source>
        <dbReference type="EMBL" id="QRG70574.1"/>
    </source>
</evidence>
<dbReference type="EMBL" id="CP069127">
    <property type="protein sequence ID" value="QRG70574.1"/>
    <property type="molecule type" value="Genomic_DNA"/>
</dbReference>